<feature type="domain" description="Helix-turn-helix" evidence="1">
    <location>
        <begin position="17"/>
        <end position="62"/>
    </location>
</feature>
<dbReference type="HOGENOM" id="CLU_195204_0_0_0"/>
<dbReference type="RefSeq" id="WP_014264981.1">
    <property type="nucleotide sequence ID" value="NC_016631.1"/>
</dbReference>
<gene>
    <name evidence="2" type="ordered locus">AciX8_1764</name>
</gene>
<dbReference type="AlphaFoldDB" id="G8NQF3"/>
<dbReference type="Pfam" id="PF12728">
    <property type="entry name" value="HTH_17"/>
    <property type="match status" value="1"/>
</dbReference>
<protein>
    <recommendedName>
        <fullName evidence="1">Helix-turn-helix domain-containing protein</fullName>
    </recommendedName>
</protein>
<evidence type="ECO:0000259" key="1">
    <source>
        <dbReference type="Pfam" id="PF12728"/>
    </source>
</evidence>
<dbReference type="InterPro" id="IPR041657">
    <property type="entry name" value="HTH_17"/>
</dbReference>
<dbReference type="Proteomes" id="UP000007113">
    <property type="component" value="Chromosome"/>
</dbReference>
<sequence length="65" mass="7441">MMTLVDAIASSKKAPRIKDLVELFDCSDTKLYELVRDDRIPHFRVGSSIRFDPFVLSRWVQGKAA</sequence>
<organism evidence="2 3">
    <name type="scientific">Granulicella mallensis (strain ATCC BAA-1857 / DSM 23137 / MP5ACTX8)</name>
    <dbReference type="NCBI Taxonomy" id="682795"/>
    <lineage>
        <taxon>Bacteria</taxon>
        <taxon>Pseudomonadati</taxon>
        <taxon>Acidobacteriota</taxon>
        <taxon>Terriglobia</taxon>
        <taxon>Terriglobales</taxon>
        <taxon>Acidobacteriaceae</taxon>
        <taxon>Granulicella</taxon>
    </lineage>
</organism>
<dbReference type="EMBL" id="CP003130">
    <property type="protein sequence ID" value="AEU36102.1"/>
    <property type="molecule type" value="Genomic_DNA"/>
</dbReference>
<evidence type="ECO:0000313" key="3">
    <source>
        <dbReference type="Proteomes" id="UP000007113"/>
    </source>
</evidence>
<reference evidence="2 3" key="1">
    <citation type="submission" date="2011-11" db="EMBL/GenBank/DDBJ databases">
        <title>Complete sequence of Granulicella mallensis MP5ACTX8.</title>
        <authorList>
            <consortium name="US DOE Joint Genome Institute"/>
            <person name="Lucas S."/>
            <person name="Copeland A."/>
            <person name="Lapidus A."/>
            <person name="Cheng J.-F."/>
            <person name="Goodwin L."/>
            <person name="Pitluck S."/>
            <person name="Peters L."/>
            <person name="Lu M."/>
            <person name="Detter J.C."/>
            <person name="Han C."/>
            <person name="Tapia R."/>
            <person name="Land M."/>
            <person name="Hauser L."/>
            <person name="Kyrpides N."/>
            <person name="Ivanova N."/>
            <person name="Mikhailova N."/>
            <person name="Pagani I."/>
            <person name="Rawat S."/>
            <person name="Mannisto M."/>
            <person name="Haggblom M."/>
            <person name="Woyke T."/>
        </authorList>
    </citation>
    <scope>NUCLEOTIDE SEQUENCE [LARGE SCALE GENOMIC DNA]</scope>
    <source>
        <strain evidence="3">ATCC BAA-1857 / DSM 23137 / MP5ACTX8</strain>
    </source>
</reference>
<evidence type="ECO:0000313" key="2">
    <source>
        <dbReference type="EMBL" id="AEU36102.1"/>
    </source>
</evidence>
<dbReference type="KEGG" id="gma:AciX8_1764"/>
<dbReference type="eggNOG" id="ENOG502ZV8G">
    <property type="taxonomic scope" value="Bacteria"/>
</dbReference>
<keyword evidence="3" id="KW-1185">Reference proteome</keyword>
<name>G8NQF3_GRAMM</name>
<proteinExistence type="predicted"/>
<accession>G8NQF3</accession>